<accession>A0A0C9WYG4</accession>
<proteinExistence type="predicted"/>
<dbReference type="AlphaFoldDB" id="A0A0C9WYG4"/>
<dbReference type="EMBL" id="KN838566">
    <property type="protein sequence ID" value="KIK04845.1"/>
    <property type="molecule type" value="Genomic_DNA"/>
</dbReference>
<organism evidence="1 2">
    <name type="scientific">Laccaria amethystina LaAM-08-1</name>
    <dbReference type="NCBI Taxonomy" id="1095629"/>
    <lineage>
        <taxon>Eukaryota</taxon>
        <taxon>Fungi</taxon>
        <taxon>Dikarya</taxon>
        <taxon>Basidiomycota</taxon>
        <taxon>Agaricomycotina</taxon>
        <taxon>Agaricomycetes</taxon>
        <taxon>Agaricomycetidae</taxon>
        <taxon>Agaricales</taxon>
        <taxon>Agaricineae</taxon>
        <taxon>Hydnangiaceae</taxon>
        <taxon>Laccaria</taxon>
    </lineage>
</organism>
<name>A0A0C9WYG4_9AGAR</name>
<dbReference type="Proteomes" id="UP000054477">
    <property type="component" value="Unassembled WGS sequence"/>
</dbReference>
<dbReference type="HOGENOM" id="CLU_2868006_0_0_1"/>
<keyword evidence="2" id="KW-1185">Reference proteome</keyword>
<reference evidence="1 2" key="1">
    <citation type="submission" date="2014-04" db="EMBL/GenBank/DDBJ databases">
        <authorList>
            <consortium name="DOE Joint Genome Institute"/>
            <person name="Kuo A."/>
            <person name="Kohler A."/>
            <person name="Nagy L.G."/>
            <person name="Floudas D."/>
            <person name="Copeland A."/>
            <person name="Barry K.W."/>
            <person name="Cichocki N."/>
            <person name="Veneault-Fourrey C."/>
            <person name="LaButti K."/>
            <person name="Lindquist E.A."/>
            <person name="Lipzen A."/>
            <person name="Lundell T."/>
            <person name="Morin E."/>
            <person name="Murat C."/>
            <person name="Sun H."/>
            <person name="Tunlid A."/>
            <person name="Henrissat B."/>
            <person name="Grigoriev I.V."/>
            <person name="Hibbett D.S."/>
            <person name="Martin F."/>
            <person name="Nordberg H.P."/>
            <person name="Cantor M.N."/>
            <person name="Hua S.X."/>
        </authorList>
    </citation>
    <scope>NUCLEOTIDE SEQUENCE [LARGE SCALE GENOMIC DNA]</scope>
    <source>
        <strain evidence="1 2">LaAM-08-1</strain>
    </source>
</reference>
<sequence length="64" mass="7146">MEGTTASLSGTQELFAVMNSEILMNNDNPIPLLMGDYPGRYEDDPMAFVMMKERSYDTSDSDSD</sequence>
<evidence type="ECO:0000313" key="1">
    <source>
        <dbReference type="EMBL" id="KIK04845.1"/>
    </source>
</evidence>
<evidence type="ECO:0000313" key="2">
    <source>
        <dbReference type="Proteomes" id="UP000054477"/>
    </source>
</evidence>
<gene>
    <name evidence="1" type="ORF">K443DRAFT_4372</name>
</gene>
<reference evidence="2" key="2">
    <citation type="submission" date="2015-01" db="EMBL/GenBank/DDBJ databases">
        <title>Evolutionary Origins and Diversification of the Mycorrhizal Mutualists.</title>
        <authorList>
            <consortium name="DOE Joint Genome Institute"/>
            <consortium name="Mycorrhizal Genomics Consortium"/>
            <person name="Kohler A."/>
            <person name="Kuo A."/>
            <person name="Nagy L.G."/>
            <person name="Floudas D."/>
            <person name="Copeland A."/>
            <person name="Barry K.W."/>
            <person name="Cichocki N."/>
            <person name="Veneault-Fourrey C."/>
            <person name="LaButti K."/>
            <person name="Lindquist E.A."/>
            <person name="Lipzen A."/>
            <person name="Lundell T."/>
            <person name="Morin E."/>
            <person name="Murat C."/>
            <person name="Riley R."/>
            <person name="Ohm R."/>
            <person name="Sun H."/>
            <person name="Tunlid A."/>
            <person name="Henrissat B."/>
            <person name="Grigoriev I.V."/>
            <person name="Hibbett D.S."/>
            <person name="Martin F."/>
        </authorList>
    </citation>
    <scope>NUCLEOTIDE SEQUENCE [LARGE SCALE GENOMIC DNA]</scope>
    <source>
        <strain evidence="2">LaAM-08-1</strain>
    </source>
</reference>
<protein>
    <submittedName>
        <fullName evidence="1">Uncharacterized protein</fullName>
    </submittedName>
</protein>